<comment type="caution">
    <text evidence="2">The sequence shown here is derived from an EMBL/GenBank/DDBJ whole genome shotgun (WGS) entry which is preliminary data.</text>
</comment>
<evidence type="ECO:0000313" key="3">
    <source>
        <dbReference type="Proteomes" id="UP001163046"/>
    </source>
</evidence>
<reference evidence="2" key="1">
    <citation type="submission" date="2023-01" db="EMBL/GenBank/DDBJ databases">
        <title>Genome assembly of the deep-sea coral Lophelia pertusa.</title>
        <authorList>
            <person name="Herrera S."/>
            <person name="Cordes E."/>
        </authorList>
    </citation>
    <scope>NUCLEOTIDE SEQUENCE</scope>
    <source>
        <strain evidence="2">USNM1676648</strain>
        <tissue evidence="2">Polyp</tissue>
    </source>
</reference>
<accession>A0A9X0DCF5</accession>
<feature type="region of interest" description="Disordered" evidence="1">
    <location>
        <begin position="230"/>
        <end position="265"/>
    </location>
</feature>
<gene>
    <name evidence="2" type="ORF">OS493_000680</name>
</gene>
<dbReference type="EMBL" id="MU825396">
    <property type="protein sequence ID" value="KAJ7394845.1"/>
    <property type="molecule type" value="Genomic_DNA"/>
</dbReference>
<dbReference type="OrthoDB" id="5988884at2759"/>
<evidence type="ECO:0000256" key="1">
    <source>
        <dbReference type="SAM" id="MobiDB-lite"/>
    </source>
</evidence>
<name>A0A9X0DCF5_9CNID</name>
<keyword evidence="3" id="KW-1185">Reference proteome</keyword>
<sequence>MILLLDDFHNIHTIRKPDTTTTSQAIDMASCLVDMQRSLQAIKLPPREEKVHREVLVDCGKEVKICRGGISTETVVKIFEEFMLEYHHTYLESLPEKYKEFDSTAAEACLKELRVYTGGADKSDLDSMASVLLLDEIESKMRSTSDFKKILDHLTSQHPTITKYLDKYAMLTPGDWRVWYNLKKIMCTHAEELPSSYLSIIPLLAEAFSLVKNGKITMWVDPHKDVQKCSLGKKRKSNPSARDDNDNGDGEEEDSYESCVSRLRG</sequence>
<feature type="compositionally biased region" description="Acidic residues" evidence="1">
    <location>
        <begin position="246"/>
        <end position="256"/>
    </location>
</feature>
<organism evidence="2 3">
    <name type="scientific">Desmophyllum pertusum</name>
    <dbReference type="NCBI Taxonomy" id="174260"/>
    <lineage>
        <taxon>Eukaryota</taxon>
        <taxon>Metazoa</taxon>
        <taxon>Cnidaria</taxon>
        <taxon>Anthozoa</taxon>
        <taxon>Hexacorallia</taxon>
        <taxon>Scleractinia</taxon>
        <taxon>Caryophylliina</taxon>
        <taxon>Caryophylliidae</taxon>
        <taxon>Desmophyllum</taxon>
    </lineage>
</organism>
<dbReference type="Proteomes" id="UP001163046">
    <property type="component" value="Unassembled WGS sequence"/>
</dbReference>
<proteinExistence type="predicted"/>
<dbReference type="AlphaFoldDB" id="A0A9X0DCF5"/>
<evidence type="ECO:0000313" key="2">
    <source>
        <dbReference type="EMBL" id="KAJ7394845.1"/>
    </source>
</evidence>
<protein>
    <submittedName>
        <fullName evidence="2">Uncharacterized protein</fullName>
    </submittedName>
</protein>